<dbReference type="InterPro" id="IPR050626">
    <property type="entry name" value="Peptidase_M16"/>
</dbReference>
<dbReference type="Gene3D" id="3.30.830.10">
    <property type="entry name" value="Metalloenzyme, LuxS/M16 peptidase-like"/>
    <property type="match status" value="4"/>
</dbReference>
<feature type="domain" description="Peptidase M16 C-terminal" evidence="11">
    <location>
        <begin position="214"/>
        <end position="396"/>
    </location>
</feature>
<evidence type="ECO:0000313" key="13">
    <source>
        <dbReference type="Proteomes" id="UP000284892"/>
    </source>
</evidence>
<evidence type="ECO:0000256" key="6">
    <source>
        <dbReference type="ARBA" id="ARBA00022833"/>
    </source>
</evidence>
<keyword evidence="7" id="KW-0482">Metalloprotease</keyword>
<dbReference type="SUPFAM" id="SSF63411">
    <property type="entry name" value="LuxS/MPP-like metallohydrolase"/>
    <property type="match status" value="4"/>
</dbReference>
<dbReference type="Pfam" id="PF00675">
    <property type="entry name" value="Peptidase_M16"/>
    <property type="match status" value="1"/>
</dbReference>
<proteinExistence type="inferred from homology"/>
<comment type="cofactor">
    <cofactor evidence="1">
        <name>Zn(2+)</name>
        <dbReference type="ChEBI" id="CHEBI:29105"/>
    </cofactor>
</comment>
<gene>
    <name evidence="12" type="ORF">BXY80_2218</name>
</gene>
<dbReference type="AlphaFoldDB" id="A0A420DGU5"/>
<sequence>MLKTLKLMFFALTFVTTSYAQEVLEQKTTIAPEEKIPFNPEVKIGKLSNGLTYYIKNNGKPENKVELRLVINAGSILEDDDQVGLAHFMEHMCFNGTKNFKKNELVDYLQGIGVKFGAHLNAYTSFDETVYILPIPSDDPEKLEQGFQIIEDWAHNALLTDEEIDNERGVVLEEYRLGKGANERMMQKYLPKILYGSKYAERLPIGTKENLETFDYESIKRYYKDWYRPDLMAVMAVGDIDIATLEAKIKSHFGSIPAAKNPRPRPVFELPNHKETLIAIESDKEASFSNVQIMFKDTDNAKADVTVEDYRKSIVESLFSQMINNRLDELRNGENPPFVYGYSFHGGTWARTKNAYQSFAMTSETGQLNALKILLEENERVKKYGFYEGEFDRAKKDILARMEKSFKDKDKTESNRIIGEYVRHFLENESMPGIEWEYNYYKQELPKITLDEINSLISNYIREDNRVVVITGPEKEGVTKVTEDEVKTLLETVKNADLKPYEDKAVAASLMSDLPEMGSIVDYKKDDVLGTTKLTLSNNATVTYKVTDFKNDEILFDAFSYGGNSLYTDEEYKATTFANGGLAEAGVNNFNKVELSKILSGKIVSVRPSIGTYSEGLSGNTTPKDFEELFQLIHLYFTSLNKDQKAFNSFKEKQKAFVGNLMASPQFYFQNEMGKFIYGDNPRYMGFPTAEAMDKADYDLAYQKYQERFADASDFKFYFVGNIEEKMLLKYVMTYIASLPSSNSREDYKVSNFRPRTGSHTKIIEKGEDEKSAVRITYQGATAYNKKEAHAFKSLAEVLSIKLIEKLREEEGGVYGAGARASIRKMPYGWYSFNINFPCGPENVEKLKTAALAEVDKLIANGPTDKDLAKIKEAQILEYKENMKKNRFWLRTLKNADYQNKDASKIFEFEKSVNSLTKEDLQNVAKKYLTKGFILGIHNPEK</sequence>
<evidence type="ECO:0000256" key="9">
    <source>
        <dbReference type="SAM" id="SignalP"/>
    </source>
</evidence>
<evidence type="ECO:0000256" key="3">
    <source>
        <dbReference type="ARBA" id="ARBA00022670"/>
    </source>
</evidence>
<dbReference type="OrthoDB" id="9811314at2"/>
<dbReference type="PROSITE" id="PS00143">
    <property type="entry name" value="INSULINASE"/>
    <property type="match status" value="1"/>
</dbReference>
<dbReference type="EMBL" id="RAQJ01000004">
    <property type="protein sequence ID" value="RKE92299.1"/>
    <property type="molecule type" value="Genomic_DNA"/>
</dbReference>
<dbReference type="Proteomes" id="UP000284892">
    <property type="component" value="Unassembled WGS sequence"/>
</dbReference>
<evidence type="ECO:0000256" key="8">
    <source>
        <dbReference type="RuleBase" id="RU004447"/>
    </source>
</evidence>
<dbReference type="RefSeq" id="WP_120201871.1">
    <property type="nucleotide sequence ID" value="NZ_RAQJ01000004.1"/>
</dbReference>
<protein>
    <submittedName>
        <fullName evidence="12">Zinc protease</fullName>
    </submittedName>
</protein>
<keyword evidence="9" id="KW-0732">Signal</keyword>
<evidence type="ECO:0000256" key="2">
    <source>
        <dbReference type="ARBA" id="ARBA00007261"/>
    </source>
</evidence>
<keyword evidence="3 12" id="KW-0645">Protease</keyword>
<evidence type="ECO:0000256" key="7">
    <source>
        <dbReference type="ARBA" id="ARBA00023049"/>
    </source>
</evidence>
<dbReference type="InterPro" id="IPR011249">
    <property type="entry name" value="Metalloenz_LuxS/M16"/>
</dbReference>
<feature type="domain" description="Peptidase M16 N-terminal" evidence="10">
    <location>
        <begin position="59"/>
        <end position="197"/>
    </location>
</feature>
<keyword evidence="5" id="KW-0378">Hydrolase</keyword>
<dbReference type="InterPro" id="IPR011765">
    <property type="entry name" value="Pept_M16_N"/>
</dbReference>
<evidence type="ECO:0000259" key="11">
    <source>
        <dbReference type="Pfam" id="PF05193"/>
    </source>
</evidence>
<keyword evidence="4" id="KW-0479">Metal-binding</keyword>
<dbReference type="GO" id="GO:0004222">
    <property type="term" value="F:metalloendopeptidase activity"/>
    <property type="evidence" value="ECO:0007669"/>
    <property type="project" value="InterPro"/>
</dbReference>
<dbReference type="InterPro" id="IPR007863">
    <property type="entry name" value="Peptidase_M16_C"/>
</dbReference>
<organism evidence="12 13">
    <name type="scientific">Ichthyenterobacterium magnum</name>
    <dbReference type="NCBI Taxonomy" id="1230530"/>
    <lineage>
        <taxon>Bacteria</taxon>
        <taxon>Pseudomonadati</taxon>
        <taxon>Bacteroidota</taxon>
        <taxon>Flavobacteriia</taxon>
        <taxon>Flavobacteriales</taxon>
        <taxon>Flavobacteriaceae</taxon>
        <taxon>Ichthyenterobacterium</taxon>
    </lineage>
</organism>
<dbReference type="GO" id="GO:0006508">
    <property type="term" value="P:proteolysis"/>
    <property type="evidence" value="ECO:0007669"/>
    <property type="project" value="UniProtKB-KW"/>
</dbReference>
<dbReference type="PANTHER" id="PTHR43690">
    <property type="entry name" value="NARDILYSIN"/>
    <property type="match status" value="1"/>
</dbReference>
<evidence type="ECO:0000256" key="1">
    <source>
        <dbReference type="ARBA" id="ARBA00001947"/>
    </source>
</evidence>
<evidence type="ECO:0000256" key="5">
    <source>
        <dbReference type="ARBA" id="ARBA00022801"/>
    </source>
</evidence>
<evidence type="ECO:0000313" key="12">
    <source>
        <dbReference type="EMBL" id="RKE92299.1"/>
    </source>
</evidence>
<keyword evidence="13" id="KW-1185">Reference proteome</keyword>
<feature type="chain" id="PRO_5019271782" evidence="9">
    <location>
        <begin position="21"/>
        <end position="942"/>
    </location>
</feature>
<reference evidence="12 13" key="1">
    <citation type="submission" date="2018-09" db="EMBL/GenBank/DDBJ databases">
        <title>Genomic Encyclopedia of Archaeal and Bacterial Type Strains, Phase II (KMG-II): from individual species to whole genera.</title>
        <authorList>
            <person name="Goeker M."/>
        </authorList>
    </citation>
    <scope>NUCLEOTIDE SEQUENCE [LARGE SCALE GENOMIC DNA]</scope>
    <source>
        <strain evidence="12 13">DSM 26283</strain>
    </source>
</reference>
<dbReference type="Pfam" id="PF05193">
    <property type="entry name" value="Peptidase_M16_C"/>
    <property type="match status" value="2"/>
</dbReference>
<feature type="signal peptide" evidence="9">
    <location>
        <begin position="1"/>
        <end position="20"/>
    </location>
</feature>
<keyword evidence="6" id="KW-0862">Zinc</keyword>
<name>A0A420DGU5_9FLAO</name>
<dbReference type="InterPro" id="IPR001431">
    <property type="entry name" value="Pept_M16_Zn_BS"/>
</dbReference>
<dbReference type="PANTHER" id="PTHR43690:SF34">
    <property type="entry name" value="ZINC PROTEASE PQQL-LIKE"/>
    <property type="match status" value="1"/>
</dbReference>
<comment type="caution">
    <text evidence="12">The sequence shown here is derived from an EMBL/GenBank/DDBJ whole genome shotgun (WGS) entry which is preliminary data.</text>
</comment>
<evidence type="ECO:0000259" key="10">
    <source>
        <dbReference type="Pfam" id="PF00675"/>
    </source>
</evidence>
<feature type="domain" description="Peptidase M16 C-terminal" evidence="11">
    <location>
        <begin position="703"/>
        <end position="874"/>
    </location>
</feature>
<accession>A0A420DGU5</accession>
<dbReference type="GO" id="GO:0046872">
    <property type="term" value="F:metal ion binding"/>
    <property type="evidence" value="ECO:0007669"/>
    <property type="project" value="UniProtKB-KW"/>
</dbReference>
<comment type="similarity">
    <text evidence="2 8">Belongs to the peptidase M16 family.</text>
</comment>
<evidence type="ECO:0000256" key="4">
    <source>
        <dbReference type="ARBA" id="ARBA00022723"/>
    </source>
</evidence>